<dbReference type="PANTHER" id="PTHR33204">
    <property type="entry name" value="TRANSCRIPTIONAL REGULATOR, MARR FAMILY"/>
    <property type="match status" value="1"/>
</dbReference>
<evidence type="ECO:0000256" key="1">
    <source>
        <dbReference type="ARBA" id="ARBA00023015"/>
    </source>
</evidence>
<dbReference type="RefSeq" id="WP_203960393.1">
    <property type="nucleotide sequence ID" value="NZ_AP023355.1"/>
</dbReference>
<evidence type="ECO:0000313" key="5">
    <source>
        <dbReference type="EMBL" id="BCJ33520.1"/>
    </source>
</evidence>
<sequence>MRENGCETFVSECHVRAGVELLRHTWDPVVLLALRPGPLRRNVLLGRIAGVSDKALTESLRRLTARELVRRRSGEARRDVASYELTELGRSFANGPLARLAGWSSEHQAQLVETG</sequence>
<dbReference type="SUPFAM" id="SSF46785">
    <property type="entry name" value="Winged helix' DNA-binding domain"/>
    <property type="match status" value="1"/>
</dbReference>
<dbReference type="PANTHER" id="PTHR33204:SF37">
    <property type="entry name" value="HTH-TYPE TRANSCRIPTIONAL REGULATOR YODB"/>
    <property type="match status" value="1"/>
</dbReference>
<reference evidence="5 6" key="1">
    <citation type="submission" date="2020-08" db="EMBL/GenBank/DDBJ databases">
        <title>Whole genome shotgun sequence of Actinocatenispora thailandica NBRC 105041.</title>
        <authorList>
            <person name="Komaki H."/>
            <person name="Tamura T."/>
        </authorList>
    </citation>
    <scope>NUCLEOTIDE SEQUENCE [LARGE SCALE GENOMIC DNA]</scope>
    <source>
        <strain evidence="5 6">NBRC 105041</strain>
    </source>
</reference>
<keyword evidence="6" id="KW-1185">Reference proteome</keyword>
<keyword evidence="3" id="KW-0804">Transcription</keyword>
<evidence type="ECO:0000313" key="6">
    <source>
        <dbReference type="Proteomes" id="UP000611640"/>
    </source>
</evidence>
<keyword evidence="2" id="KW-0238">DNA-binding</keyword>
<dbReference type="KEGG" id="atl:Athai_10230"/>
<evidence type="ECO:0000259" key="4">
    <source>
        <dbReference type="PROSITE" id="PS51118"/>
    </source>
</evidence>
<evidence type="ECO:0000256" key="3">
    <source>
        <dbReference type="ARBA" id="ARBA00023163"/>
    </source>
</evidence>
<dbReference type="Proteomes" id="UP000611640">
    <property type="component" value="Chromosome"/>
</dbReference>
<feature type="domain" description="HTH hxlR-type" evidence="4">
    <location>
        <begin position="13"/>
        <end position="112"/>
    </location>
</feature>
<dbReference type="InterPro" id="IPR036390">
    <property type="entry name" value="WH_DNA-bd_sf"/>
</dbReference>
<dbReference type="Gene3D" id="1.10.10.10">
    <property type="entry name" value="Winged helix-like DNA-binding domain superfamily/Winged helix DNA-binding domain"/>
    <property type="match status" value="1"/>
</dbReference>
<dbReference type="Pfam" id="PF01638">
    <property type="entry name" value="HxlR"/>
    <property type="match status" value="1"/>
</dbReference>
<dbReference type="PROSITE" id="PS51118">
    <property type="entry name" value="HTH_HXLR"/>
    <property type="match status" value="1"/>
</dbReference>
<keyword evidence="1" id="KW-0805">Transcription regulation</keyword>
<accession>A0A7R7DKP1</accession>
<protein>
    <submittedName>
        <fullName evidence="5">Transcriptional regulator</fullName>
    </submittedName>
</protein>
<dbReference type="EMBL" id="AP023355">
    <property type="protein sequence ID" value="BCJ33520.1"/>
    <property type="molecule type" value="Genomic_DNA"/>
</dbReference>
<gene>
    <name evidence="5" type="ORF">Athai_10230</name>
</gene>
<name>A0A7R7DKP1_9ACTN</name>
<evidence type="ECO:0000256" key="2">
    <source>
        <dbReference type="ARBA" id="ARBA00023125"/>
    </source>
</evidence>
<dbReference type="InterPro" id="IPR002577">
    <property type="entry name" value="HTH_HxlR"/>
</dbReference>
<dbReference type="AlphaFoldDB" id="A0A7R7DKP1"/>
<organism evidence="5 6">
    <name type="scientific">Actinocatenispora thailandica</name>
    <dbReference type="NCBI Taxonomy" id="227318"/>
    <lineage>
        <taxon>Bacteria</taxon>
        <taxon>Bacillati</taxon>
        <taxon>Actinomycetota</taxon>
        <taxon>Actinomycetes</taxon>
        <taxon>Micromonosporales</taxon>
        <taxon>Micromonosporaceae</taxon>
        <taxon>Actinocatenispora</taxon>
    </lineage>
</organism>
<proteinExistence type="predicted"/>
<dbReference type="InterPro" id="IPR036388">
    <property type="entry name" value="WH-like_DNA-bd_sf"/>
</dbReference>
<dbReference type="GO" id="GO:0003677">
    <property type="term" value="F:DNA binding"/>
    <property type="evidence" value="ECO:0007669"/>
    <property type="project" value="UniProtKB-KW"/>
</dbReference>